<dbReference type="InterPro" id="IPR000310">
    <property type="entry name" value="Orn/Lys/Arg_deCO2ase_major_dom"/>
</dbReference>
<accession>A0A2K8NBM8</accession>
<dbReference type="KEGG" id="kyr:CVV65_15795"/>
<protein>
    <submittedName>
        <fullName evidence="8">Lysine decarboxylase</fullName>
    </submittedName>
</protein>
<dbReference type="Gene3D" id="3.90.100.10">
    <property type="entry name" value="Orn/Lys/Arg decarboxylase, C-terminal domain"/>
    <property type="match status" value="1"/>
</dbReference>
<dbReference type="Pfam" id="PF01276">
    <property type="entry name" value="OKR_DC_1"/>
    <property type="match status" value="2"/>
</dbReference>
<dbReference type="OrthoDB" id="9815233at2"/>
<evidence type="ECO:0000256" key="2">
    <source>
        <dbReference type="ARBA" id="ARBA00022793"/>
    </source>
</evidence>
<dbReference type="EMBL" id="CP024955">
    <property type="protein sequence ID" value="ATY86207.1"/>
    <property type="molecule type" value="Genomic_DNA"/>
</dbReference>
<gene>
    <name evidence="8" type="ORF">CVV65_15795</name>
</gene>
<dbReference type="RefSeq" id="WP_100668955.1">
    <property type="nucleotide sequence ID" value="NZ_CP024955.1"/>
</dbReference>
<dbReference type="PIRSF" id="PIRSF009393">
    <property type="entry name" value="Orn_decarb"/>
    <property type="match status" value="1"/>
</dbReference>
<dbReference type="Pfam" id="PF03711">
    <property type="entry name" value="OKR_DC_1_C"/>
    <property type="match status" value="1"/>
</dbReference>
<dbReference type="Pfam" id="PF03709">
    <property type="entry name" value="OKR_DC_1_N"/>
    <property type="match status" value="1"/>
</dbReference>
<evidence type="ECO:0000256" key="1">
    <source>
        <dbReference type="ARBA" id="ARBA00010671"/>
    </source>
</evidence>
<dbReference type="PROSITE" id="PS00703">
    <property type="entry name" value="OKR_DC_1"/>
    <property type="match status" value="1"/>
</dbReference>
<dbReference type="Gene3D" id="3.40.640.10">
    <property type="entry name" value="Type I PLP-dependent aspartate aminotransferase-like (Major domain)"/>
    <property type="match status" value="1"/>
</dbReference>
<keyword evidence="2" id="KW-0210">Decarboxylase</keyword>
<dbReference type="PANTHER" id="PTHR45229">
    <property type="entry name" value="CONSTITUTIVE ORNITHINE DECARBOXYLASE"/>
    <property type="match status" value="1"/>
</dbReference>
<dbReference type="Gene3D" id="3.90.1150.10">
    <property type="entry name" value="Aspartate Aminotransferase, domain 1"/>
    <property type="match status" value="1"/>
</dbReference>
<dbReference type="AlphaFoldDB" id="A0A2K8NBM8"/>
<evidence type="ECO:0000256" key="5">
    <source>
        <dbReference type="PIRSR" id="PIRSR009393-1"/>
    </source>
</evidence>
<name>A0A2K8NBM8_9BACL</name>
<feature type="modified residue" description="N6-(pyridoxal phosphate)lysine" evidence="5">
    <location>
        <position position="447"/>
    </location>
</feature>
<evidence type="ECO:0000313" key="9">
    <source>
        <dbReference type="Proteomes" id="UP000231932"/>
    </source>
</evidence>
<organism evidence="8 9">
    <name type="scientific">Kyrpidia spormannii</name>
    <dbReference type="NCBI Taxonomy" id="2055160"/>
    <lineage>
        <taxon>Bacteria</taxon>
        <taxon>Bacillati</taxon>
        <taxon>Bacillota</taxon>
        <taxon>Bacilli</taxon>
        <taxon>Bacillales</taxon>
        <taxon>Alicyclobacillaceae</taxon>
        <taxon>Kyrpidia</taxon>
    </lineage>
</organism>
<dbReference type="InterPro" id="IPR036633">
    <property type="entry name" value="Prn/Lys/Arg_de-COase_C_sf"/>
</dbReference>
<evidence type="ECO:0000256" key="6">
    <source>
        <dbReference type="SAM" id="MobiDB-lite"/>
    </source>
</evidence>
<keyword evidence="9" id="KW-1185">Reference proteome</keyword>
<dbReference type="SUPFAM" id="SSF55904">
    <property type="entry name" value="Ornithine decarboxylase C-terminal domain"/>
    <property type="match status" value="1"/>
</dbReference>
<dbReference type="InterPro" id="IPR008286">
    <property type="entry name" value="Prn/Lys/Arg_de-COase_C"/>
</dbReference>
<dbReference type="InterPro" id="IPR015422">
    <property type="entry name" value="PyrdxlP-dep_Trfase_small"/>
</dbReference>
<dbReference type="InterPro" id="IPR011193">
    <property type="entry name" value="Orn/lys/arg_de-COase"/>
</dbReference>
<dbReference type="GO" id="GO:0008792">
    <property type="term" value="F:arginine decarboxylase activity"/>
    <property type="evidence" value="ECO:0007669"/>
    <property type="project" value="TreeGrafter"/>
</dbReference>
<proteinExistence type="inferred from homology"/>
<dbReference type="GO" id="GO:0005829">
    <property type="term" value="C:cytosol"/>
    <property type="evidence" value="ECO:0007669"/>
    <property type="project" value="TreeGrafter"/>
</dbReference>
<dbReference type="InterPro" id="IPR015424">
    <property type="entry name" value="PyrdxlP-dep_Trfase"/>
</dbReference>
<dbReference type="Proteomes" id="UP000231932">
    <property type="component" value="Chromosome"/>
</dbReference>
<dbReference type="SUPFAM" id="SSF53383">
    <property type="entry name" value="PLP-dependent transferases"/>
    <property type="match status" value="2"/>
</dbReference>
<dbReference type="InterPro" id="IPR015421">
    <property type="entry name" value="PyrdxlP-dep_Trfase_major"/>
</dbReference>
<dbReference type="GO" id="GO:0030170">
    <property type="term" value="F:pyridoxal phosphate binding"/>
    <property type="evidence" value="ECO:0007669"/>
    <property type="project" value="TreeGrafter"/>
</dbReference>
<evidence type="ECO:0000259" key="7">
    <source>
        <dbReference type="PROSITE" id="PS00703"/>
    </source>
</evidence>
<dbReference type="InterPro" id="IPR005308">
    <property type="entry name" value="OKR_de-COase_N"/>
</dbReference>
<dbReference type="PANTHER" id="PTHR45229:SF3">
    <property type="entry name" value="BIODEGRADATIVE ARGININE DECARBOXYLASE"/>
    <property type="match status" value="1"/>
</dbReference>
<evidence type="ECO:0000256" key="4">
    <source>
        <dbReference type="ARBA" id="ARBA00023239"/>
    </source>
</evidence>
<dbReference type="GO" id="GO:0006527">
    <property type="term" value="P:L-arginine catabolic process"/>
    <property type="evidence" value="ECO:0007669"/>
    <property type="project" value="TreeGrafter"/>
</dbReference>
<feature type="region of interest" description="Disordered" evidence="6">
    <location>
        <begin position="347"/>
        <end position="366"/>
    </location>
</feature>
<reference evidence="9" key="1">
    <citation type="submission" date="2017-11" db="EMBL/GenBank/DDBJ databases">
        <title>Complete Genome Sequence of Kyrpidia sp. Strain EA-1, a thermophilic, hydrogen-oxidizing Bacterium, isolated from the Azores.</title>
        <authorList>
            <person name="Reiner J.E."/>
            <person name="Lapp C.J."/>
            <person name="Bunk B."/>
            <person name="Gescher J."/>
        </authorList>
    </citation>
    <scope>NUCLEOTIDE SEQUENCE [LARGE SCALE GENOMIC DNA]</scope>
    <source>
        <strain evidence="9">EA-1</strain>
    </source>
</reference>
<keyword evidence="3 5" id="KW-0663">Pyridoxal phosphate</keyword>
<comment type="similarity">
    <text evidence="1">Belongs to the Orn/Lys/Arg decarboxylase class-I family.</text>
</comment>
<sequence>MSDLDFPILLVHDPAEASPAIAEGVRYIAEALAAQGLAIVNARGEEEAELIVKTRPELSCVLMSWDDPDHDPGGGRRIERLIRLVREIQESLPIFLLTESLRVDELPHEVLQETSGYVWITEDKPEFSAGRIARAAEGYRRSLMPPFFRRLYDYVNEFKDAWHTPGHSGGLAFLKSPVGKIFYDFYGPNIFLTDLCSSVPEMGSLLEHQGVIREAEDEAAEAHGADRTFFVTNGTTMSNQIVHRALLKAGDVVVVDRNCHKSVINACIMTGAIPVFLPAHRNGQGIIGPARWEALDPEAIRARVAAHPLMRRKAGAVDPGAADAAGGGRVGSGAAEAAAAAAAAGRDGVGVGNGSADSETGLAAGSSASSAPRVKMVVITNSTYDGVLYNAERLLRRLEGVADYIHMDEAWIPYAAFHPLYRRHYGLSPATRRKDLPTVISTVSTHKVLSAFSQASMIHIRNGRMPIDEDRFNEAFMMHTSTSPQYAILASLDVGTRMMMGKAGERLVQEAVERALEFRRQVYSIHREAEGRGDWWFNVWQPETVEAVFAAAGDVPGEGLGGDERRALAGLEGLTRSDAPWQIRAGDRWHGFEGVPDGFAMLDPIKVTILTPGVDSAGRPEATGIPGPLVAAFLRDHGVVAEKTGFYTLLVLFTIAASRSKSSTLVSKLYAFKQLYDSNRPVKEALPEVYRANPGRYRSQGVKDLAQEMHDFLREAEIARVQEEMYAVLPEAVLTPTEAFGRLVDGEVELVPLEGLPGRVSAVIGLVYPPGIPVIVPGERFDEGSKAIIEYLRLFEAWDNRFPGFEMEVQGVVKNRGAGDRVNYRIYCVRD</sequence>
<dbReference type="Gene3D" id="3.40.50.2300">
    <property type="match status" value="1"/>
</dbReference>
<evidence type="ECO:0000256" key="3">
    <source>
        <dbReference type="ARBA" id="ARBA00022898"/>
    </source>
</evidence>
<evidence type="ECO:0000313" key="8">
    <source>
        <dbReference type="EMBL" id="ATY86207.1"/>
    </source>
</evidence>
<keyword evidence="4" id="KW-0456">Lyase</keyword>
<feature type="domain" description="Orn/Lys/Arg decarboxylases family 1 pyridoxal-P attachment site" evidence="7">
    <location>
        <begin position="442"/>
        <end position="456"/>
    </location>
</feature>